<comment type="cofactor">
    <cofactor evidence="1">
        <name>a divalent metal cation</name>
        <dbReference type="ChEBI" id="CHEBI:60240"/>
    </cofactor>
</comment>
<dbReference type="OrthoDB" id="2143329at2759"/>
<accession>A0A507DQF4</accession>
<organism evidence="4 5">
    <name type="scientific">Chytriomyces confervae</name>
    <dbReference type="NCBI Taxonomy" id="246404"/>
    <lineage>
        <taxon>Eukaryota</taxon>
        <taxon>Fungi</taxon>
        <taxon>Fungi incertae sedis</taxon>
        <taxon>Chytridiomycota</taxon>
        <taxon>Chytridiomycota incertae sedis</taxon>
        <taxon>Chytridiomycetes</taxon>
        <taxon>Chytridiales</taxon>
        <taxon>Chytriomycetaceae</taxon>
        <taxon>Chytriomyces</taxon>
    </lineage>
</organism>
<dbReference type="GO" id="GO:0046872">
    <property type="term" value="F:metal ion binding"/>
    <property type="evidence" value="ECO:0007669"/>
    <property type="project" value="UniProtKB-KW"/>
</dbReference>
<keyword evidence="5" id="KW-1185">Reference proteome</keyword>
<dbReference type="InterPro" id="IPR027806">
    <property type="entry name" value="HARBI1_dom"/>
</dbReference>
<dbReference type="Proteomes" id="UP000320333">
    <property type="component" value="Unassembled WGS sequence"/>
</dbReference>
<evidence type="ECO:0000256" key="1">
    <source>
        <dbReference type="ARBA" id="ARBA00001968"/>
    </source>
</evidence>
<dbReference type="Pfam" id="PF13359">
    <property type="entry name" value="DDE_Tnp_4"/>
    <property type="match status" value="1"/>
</dbReference>
<dbReference type="EMBL" id="QEAP01000920">
    <property type="protein sequence ID" value="TPX53949.1"/>
    <property type="molecule type" value="Genomic_DNA"/>
</dbReference>
<sequence length="171" mass="19637">MDTSENIAIKFQAITCPNGIIAHLYGPETGSRHDLHLLRRSGLKENMPNWLHHNGIMYVIYRDPAYKLLSWMNLLFMRTNSVPQKENFNASMSSVHVSVEWGFGLIEKYWAFCDYHKNLKLWIQPVGVYYSVACILTNVHTCMNGGNQISDFFKISLPSAQEYLHSAPLLN</sequence>
<protein>
    <recommendedName>
        <fullName evidence="3">DDE Tnp4 domain-containing protein</fullName>
    </recommendedName>
</protein>
<dbReference type="AlphaFoldDB" id="A0A507DQF4"/>
<evidence type="ECO:0000256" key="2">
    <source>
        <dbReference type="ARBA" id="ARBA00022723"/>
    </source>
</evidence>
<gene>
    <name evidence="4" type="ORF">CcCBS67573_g09631</name>
</gene>
<evidence type="ECO:0000313" key="4">
    <source>
        <dbReference type="EMBL" id="TPX53949.1"/>
    </source>
</evidence>
<keyword evidence="2" id="KW-0479">Metal-binding</keyword>
<feature type="domain" description="DDE Tnp4" evidence="3">
    <location>
        <begin position="8"/>
        <end position="138"/>
    </location>
</feature>
<evidence type="ECO:0000313" key="5">
    <source>
        <dbReference type="Proteomes" id="UP000320333"/>
    </source>
</evidence>
<proteinExistence type="predicted"/>
<evidence type="ECO:0000259" key="3">
    <source>
        <dbReference type="Pfam" id="PF13359"/>
    </source>
</evidence>
<name>A0A507DQF4_9FUNG</name>
<comment type="caution">
    <text evidence="4">The sequence shown here is derived from an EMBL/GenBank/DDBJ whole genome shotgun (WGS) entry which is preliminary data.</text>
</comment>
<reference evidence="4 5" key="1">
    <citation type="journal article" date="2019" name="Sci. Rep.">
        <title>Comparative genomics of chytrid fungi reveal insights into the obligate biotrophic and pathogenic lifestyle of Synchytrium endobioticum.</title>
        <authorList>
            <person name="van de Vossenberg B.T.L.H."/>
            <person name="Warris S."/>
            <person name="Nguyen H.D.T."/>
            <person name="van Gent-Pelzer M.P.E."/>
            <person name="Joly D.L."/>
            <person name="van de Geest H.C."/>
            <person name="Bonants P.J.M."/>
            <person name="Smith D.S."/>
            <person name="Levesque C.A."/>
            <person name="van der Lee T.A.J."/>
        </authorList>
    </citation>
    <scope>NUCLEOTIDE SEQUENCE [LARGE SCALE GENOMIC DNA]</scope>
    <source>
        <strain evidence="4 5">CBS 675.73</strain>
    </source>
</reference>